<dbReference type="InterPro" id="IPR036691">
    <property type="entry name" value="Endo/exonu/phosph_ase_sf"/>
</dbReference>
<dbReference type="Gene3D" id="3.60.10.10">
    <property type="entry name" value="Endonuclease/exonuclease/phosphatase"/>
    <property type="match status" value="1"/>
</dbReference>
<feature type="region of interest" description="Disordered" evidence="2">
    <location>
        <begin position="558"/>
        <end position="584"/>
    </location>
</feature>
<evidence type="ECO:0000256" key="2">
    <source>
        <dbReference type="SAM" id="MobiDB-lite"/>
    </source>
</evidence>
<evidence type="ECO:0000313" key="3">
    <source>
        <dbReference type="EMBL" id="CAK0856956.1"/>
    </source>
</evidence>
<evidence type="ECO:0000313" key="4">
    <source>
        <dbReference type="Proteomes" id="UP001189429"/>
    </source>
</evidence>
<feature type="region of interest" description="Disordered" evidence="2">
    <location>
        <begin position="918"/>
        <end position="937"/>
    </location>
</feature>
<dbReference type="EMBL" id="CAUYUJ010015684">
    <property type="protein sequence ID" value="CAK0856956.1"/>
    <property type="molecule type" value="Genomic_DNA"/>
</dbReference>
<name>A0ABN9UE28_9DINO</name>
<dbReference type="SUPFAM" id="SSF56219">
    <property type="entry name" value="DNase I-like"/>
    <property type="match status" value="1"/>
</dbReference>
<keyword evidence="1" id="KW-0175">Coiled coil</keyword>
<proteinExistence type="predicted"/>
<dbReference type="Proteomes" id="UP001189429">
    <property type="component" value="Unassembled WGS sequence"/>
</dbReference>
<feature type="region of interest" description="Disordered" evidence="2">
    <location>
        <begin position="44"/>
        <end position="67"/>
    </location>
</feature>
<accession>A0ABN9UE28</accession>
<reference evidence="3" key="1">
    <citation type="submission" date="2023-10" db="EMBL/GenBank/DDBJ databases">
        <authorList>
            <person name="Chen Y."/>
            <person name="Shah S."/>
            <person name="Dougan E. K."/>
            <person name="Thang M."/>
            <person name="Chan C."/>
        </authorList>
    </citation>
    <scope>NUCLEOTIDE SEQUENCE [LARGE SCALE GENOMIC DNA]</scope>
</reference>
<evidence type="ECO:0000256" key="1">
    <source>
        <dbReference type="SAM" id="Coils"/>
    </source>
</evidence>
<protein>
    <recommendedName>
        <fullName evidence="5">Endonuclease/exonuclease/phosphatase domain-containing protein</fullName>
    </recommendedName>
</protein>
<feature type="compositionally biased region" description="Basic and acidic residues" evidence="2">
    <location>
        <begin position="562"/>
        <end position="584"/>
    </location>
</feature>
<feature type="region of interest" description="Disordered" evidence="2">
    <location>
        <begin position="253"/>
        <end position="285"/>
    </location>
</feature>
<keyword evidence="4" id="KW-1185">Reference proteome</keyword>
<organism evidence="3 4">
    <name type="scientific">Prorocentrum cordatum</name>
    <dbReference type="NCBI Taxonomy" id="2364126"/>
    <lineage>
        <taxon>Eukaryota</taxon>
        <taxon>Sar</taxon>
        <taxon>Alveolata</taxon>
        <taxon>Dinophyceae</taxon>
        <taxon>Prorocentrales</taxon>
        <taxon>Prorocentraceae</taxon>
        <taxon>Prorocentrum</taxon>
    </lineage>
</organism>
<feature type="non-terminal residue" evidence="3">
    <location>
        <position position="937"/>
    </location>
</feature>
<evidence type="ECO:0008006" key="5">
    <source>
        <dbReference type="Google" id="ProtNLM"/>
    </source>
</evidence>
<gene>
    <name evidence="3" type="ORF">PCOR1329_LOCUS47193</name>
</gene>
<sequence>MGRGRQTYSICATCGGWVYDWKLERSGGWCNKCQSVMPGWKPMAPGTAAADKGKSTGKGPPWRKPSAVHGTLAELSSMLERVESLTAQMAPQVDLGPVKAVQSQVQAAAAAAAPKKEVSKELELRQAINKLNRCQLEVDSSAAALQEAEDHVMQLRTKNQKAIEDAADAVLEHKRALAAYQAETVCQDPEPPQQADWQAPAVGDLFDDLDEYEEEDKAKLVKFKADMEALDKLLQAAAGQFRKFSELKQQADRFRRQAQKKRKTTEDETKNDAQEAQEQKRERKEVIDKIKKQAEHKVRGAKAKTAPTAYSDAVRGAEADKAHKFITEEGKQKDIIMMCETHVDRERLEQVREVVARDGWKLQGTAAVPTKRSEKGTLGGEFIMARTHLACTGYDLLRKRIVDNGDVDPFKGFAALNVHTRSGNVILISAYLVPGEGFTGSNYHRIRSLSGFIRSLTDPWVVLADWNIPADRMERAELPGKLGGVVLRPDVGITCDKGKGSLIDYGIARVDFAPRLKLYVQGRVPWRTHCGLQLTIEGTKESWWHRKLVIPKALPYQVRPQKAADPDSKSSKRKQEAQRRRQQALEEHLQEAYEDAMILEQHVPDSQGAPVRKMPYCVSEELWEQIGIVEHEMELSEEMHIIGEKMITRGTKHQKDEYQLTQQYGRWVTKVEEAFIRHEQLDEQEAQGCQGRAAGFDIRWVRAKPTPGRTRMRYGPAEEWSILAADLVRYQSLFANGTDGQQQRMCVTRMQKQLGVLRGLPRKDAFSKNVTEASREMYFDMASDIWQLDEGKLANLVAQTEKHLAVASSRSMTSARKNFATWAKKVWQTKAGILHRHVKAKDAPRYEMAIRDDVATADPTIIMNTKAGKWGTIWTDPVDSRADIIEQLERTKRRAWEEDLDPIDMDMLNSALRATSASKAKGLDQLGPTDIDRLPGQ</sequence>
<feature type="coiled-coil region" evidence="1">
    <location>
        <begin position="145"/>
        <end position="183"/>
    </location>
</feature>
<feature type="compositionally biased region" description="Basic and acidic residues" evidence="2">
    <location>
        <begin position="264"/>
        <end position="285"/>
    </location>
</feature>
<comment type="caution">
    <text evidence="3">The sequence shown here is derived from an EMBL/GenBank/DDBJ whole genome shotgun (WGS) entry which is preliminary data.</text>
</comment>